<dbReference type="Gene3D" id="3.40.50.300">
    <property type="entry name" value="P-loop containing nucleotide triphosphate hydrolases"/>
    <property type="match status" value="1"/>
</dbReference>
<feature type="compositionally biased region" description="Basic residues" evidence="1">
    <location>
        <begin position="1"/>
        <end position="11"/>
    </location>
</feature>
<comment type="caution">
    <text evidence="3">The sequence shown here is derived from an EMBL/GenBank/DDBJ whole genome shotgun (WGS) entry which is preliminary data.</text>
</comment>
<dbReference type="EMBL" id="JALLBG020000101">
    <property type="protein sequence ID" value="KAL3764787.1"/>
    <property type="molecule type" value="Genomic_DNA"/>
</dbReference>
<dbReference type="InterPro" id="IPR027417">
    <property type="entry name" value="P-loop_NTPase"/>
</dbReference>
<proteinExistence type="predicted"/>
<keyword evidence="2" id="KW-0472">Membrane</keyword>
<evidence type="ECO:0000313" key="3">
    <source>
        <dbReference type="EMBL" id="KAL3764787.1"/>
    </source>
</evidence>
<name>A0ABD3MMB1_9STRA</name>
<keyword evidence="2" id="KW-1133">Transmembrane helix</keyword>
<evidence type="ECO:0000256" key="2">
    <source>
        <dbReference type="SAM" id="Phobius"/>
    </source>
</evidence>
<sequence>MQTARRRRTRIKQSNSSSRRPALSAAFRDSTVIETAFLVGIVVIVAVILWIYQSFISSFDSSSDQRRGGIGAGDRLSEKSLDQVIVEPPQPAQKTGLLRNLANNNNLPQTSTTAAGGYKRFFNIAQELAALEPTDTLDRLEREDPFGTRQFDQQLLQQETELGRVLTIQEIQQLFPCPIKNEERITLPDARVEQKARDFRDGKKGTFLFFQHLRKAGGTDFCSLAEENLPKSAQPRYYCMPDMGWSGNKNAGYLHSWSNQEIITRMEASGYRIAGNEWENFDVSRHFDLPAVFATSFRKPLDRALSQFRFECIEDRGCHQKDVHKWWDKRKDLWNIYTTTFADPQDGVGQYFKGDHSKERQKLMATAIDTLSKFNIVLAMEWLAYGAPQVRSILGFAKVTSLTTRVRPHISQAKRDDGQEKNNLGSASIAKASWTPKEYLDAEQFKKMSEDLALDEILTDVARRMFLERLVCEDLGGGVAI</sequence>
<keyword evidence="4" id="KW-1185">Reference proteome</keyword>
<keyword evidence="2" id="KW-0812">Transmembrane</keyword>
<reference evidence="3 4" key="1">
    <citation type="submission" date="2024-10" db="EMBL/GenBank/DDBJ databases">
        <title>Updated reference genomes for cyclostephanoid diatoms.</title>
        <authorList>
            <person name="Roberts W.R."/>
            <person name="Alverson A.J."/>
        </authorList>
    </citation>
    <scope>NUCLEOTIDE SEQUENCE [LARGE SCALE GENOMIC DNA]</scope>
    <source>
        <strain evidence="3 4">AJA232-27</strain>
    </source>
</reference>
<accession>A0ABD3MMB1</accession>
<organism evidence="3 4">
    <name type="scientific">Discostella pseudostelligera</name>
    <dbReference type="NCBI Taxonomy" id="259834"/>
    <lineage>
        <taxon>Eukaryota</taxon>
        <taxon>Sar</taxon>
        <taxon>Stramenopiles</taxon>
        <taxon>Ochrophyta</taxon>
        <taxon>Bacillariophyta</taxon>
        <taxon>Coscinodiscophyceae</taxon>
        <taxon>Thalassiosirophycidae</taxon>
        <taxon>Stephanodiscales</taxon>
        <taxon>Stephanodiscaceae</taxon>
        <taxon>Discostella</taxon>
    </lineage>
</organism>
<feature type="transmembrane region" description="Helical" evidence="2">
    <location>
        <begin position="32"/>
        <end position="52"/>
    </location>
</feature>
<protein>
    <submittedName>
        <fullName evidence="3">Uncharacterized protein</fullName>
    </submittedName>
</protein>
<evidence type="ECO:0000256" key="1">
    <source>
        <dbReference type="SAM" id="MobiDB-lite"/>
    </source>
</evidence>
<dbReference type="AlphaFoldDB" id="A0ABD3MMB1"/>
<gene>
    <name evidence="3" type="ORF">ACHAWU_006204</name>
</gene>
<dbReference type="Proteomes" id="UP001530293">
    <property type="component" value="Unassembled WGS sequence"/>
</dbReference>
<evidence type="ECO:0000313" key="4">
    <source>
        <dbReference type="Proteomes" id="UP001530293"/>
    </source>
</evidence>
<feature type="region of interest" description="Disordered" evidence="1">
    <location>
        <begin position="1"/>
        <end position="20"/>
    </location>
</feature>